<dbReference type="GO" id="GO:0000160">
    <property type="term" value="P:phosphorelay signal transduction system"/>
    <property type="evidence" value="ECO:0007669"/>
    <property type="project" value="InterPro"/>
</dbReference>
<dbReference type="Gene3D" id="3.40.50.2300">
    <property type="match status" value="1"/>
</dbReference>
<dbReference type="PROSITE" id="PS50110">
    <property type="entry name" value="RESPONSE_REGULATORY"/>
    <property type="match status" value="1"/>
</dbReference>
<sequence length="127" mass="15012">MNIEVVIIDDDKILRKILTRIIQICDIAEKPLQFENGADALDFFVKENDKFKRRIIFLDINMPKMDGWEFIEKMDKHQLLHNQELFLLTSSIDKLDHVRAEQNPLIKEILIKPLTIDKLKSLSFLVH</sequence>
<dbReference type="STRING" id="1250231.SAMN04488552_0017"/>
<dbReference type="SUPFAM" id="SSF52172">
    <property type="entry name" value="CheY-like"/>
    <property type="match status" value="1"/>
</dbReference>
<accession>A0A1H1SGC3</accession>
<dbReference type="SMART" id="SM00448">
    <property type="entry name" value="REC"/>
    <property type="match status" value="1"/>
</dbReference>
<dbReference type="PANTHER" id="PTHR43228:SF1">
    <property type="entry name" value="TWO-COMPONENT RESPONSE REGULATOR ARR22"/>
    <property type="match status" value="1"/>
</dbReference>
<dbReference type="AlphaFoldDB" id="A0A1H1SGC3"/>
<feature type="domain" description="Response regulatory" evidence="2">
    <location>
        <begin position="4"/>
        <end position="127"/>
    </location>
</feature>
<dbReference type="EMBL" id="LT629745">
    <property type="protein sequence ID" value="SDR65005.1"/>
    <property type="molecule type" value="Genomic_DNA"/>
</dbReference>
<dbReference type="EMBL" id="LT629745">
    <property type="protein sequence ID" value="SDS46848.1"/>
    <property type="molecule type" value="Genomic_DNA"/>
</dbReference>
<dbReference type="RefSeq" id="WP_089660786.1">
    <property type="nucleotide sequence ID" value="NZ_LT629745.1"/>
</dbReference>
<reference evidence="4 5" key="1">
    <citation type="submission" date="2016-10" db="EMBL/GenBank/DDBJ databases">
        <authorList>
            <person name="Varghese N."/>
            <person name="Submissions S."/>
        </authorList>
    </citation>
    <scope>NUCLEOTIDE SEQUENCE [LARGE SCALE GENOMIC DNA]</scope>
    <source>
        <strain evidence="4 5">Mar_2010_102</strain>
    </source>
</reference>
<dbReference type="InterPro" id="IPR052048">
    <property type="entry name" value="ST_Response_Regulator"/>
</dbReference>
<gene>
    <name evidence="3" type="ORF">SAMN04488552_0017</name>
    <name evidence="4" type="ORF">SAMN04488552_3260</name>
</gene>
<dbReference type="InterPro" id="IPR001789">
    <property type="entry name" value="Sig_transdc_resp-reg_receiver"/>
</dbReference>
<keyword evidence="1" id="KW-0597">Phosphoprotein</keyword>
<proteinExistence type="predicted"/>
<dbReference type="PANTHER" id="PTHR43228">
    <property type="entry name" value="TWO-COMPONENT RESPONSE REGULATOR"/>
    <property type="match status" value="1"/>
</dbReference>
<dbReference type="InterPro" id="IPR011006">
    <property type="entry name" value="CheY-like_superfamily"/>
</dbReference>
<evidence type="ECO:0000259" key="2">
    <source>
        <dbReference type="PROSITE" id="PS50110"/>
    </source>
</evidence>
<organism evidence="4 5">
    <name type="scientific">Christiangramia echinicola</name>
    <dbReference type="NCBI Taxonomy" id="279359"/>
    <lineage>
        <taxon>Bacteria</taxon>
        <taxon>Pseudomonadati</taxon>
        <taxon>Bacteroidota</taxon>
        <taxon>Flavobacteriia</taxon>
        <taxon>Flavobacteriales</taxon>
        <taxon>Flavobacteriaceae</taxon>
        <taxon>Christiangramia</taxon>
    </lineage>
</organism>
<evidence type="ECO:0000313" key="5">
    <source>
        <dbReference type="Proteomes" id="UP000198858"/>
    </source>
</evidence>
<feature type="modified residue" description="4-aspartylphosphate" evidence="1">
    <location>
        <position position="59"/>
    </location>
</feature>
<name>A0A1H1SGC3_9FLAO</name>
<dbReference type="Proteomes" id="UP000198858">
    <property type="component" value="Chromosome I"/>
</dbReference>
<keyword evidence="5" id="KW-1185">Reference proteome</keyword>
<evidence type="ECO:0000256" key="1">
    <source>
        <dbReference type="PROSITE-ProRule" id="PRU00169"/>
    </source>
</evidence>
<dbReference type="Pfam" id="PF00072">
    <property type="entry name" value="Response_reg"/>
    <property type="match status" value="1"/>
</dbReference>
<evidence type="ECO:0000313" key="3">
    <source>
        <dbReference type="EMBL" id="SDR65005.1"/>
    </source>
</evidence>
<evidence type="ECO:0000313" key="4">
    <source>
        <dbReference type="EMBL" id="SDS46848.1"/>
    </source>
</evidence>
<protein>
    <submittedName>
        <fullName evidence="4">Response regulator receiver domain-containing protein</fullName>
    </submittedName>
</protein>